<evidence type="ECO:0000313" key="4">
    <source>
        <dbReference type="Proteomes" id="UP001558474"/>
    </source>
</evidence>
<dbReference type="Pfam" id="PF01381">
    <property type="entry name" value="HTH_3"/>
    <property type="match status" value="2"/>
</dbReference>
<sequence length="148" mass="16024">MSRRVLRGFSPQQFAAIRVRAGLSVSDLSRRADVAVSTVHHWEAGTRSPQIDVLAGVMAVLDASIDSVVLVDVAERYPGDWRVMRGLTQPQLAAAAGLATSIVQRIERADYPLSDKNAEVIADVLGVSVAEYRAAYERARKRPPGTPS</sequence>
<name>A0ABV3VQH9_9MYCO</name>
<dbReference type="RefSeq" id="WP_346404476.1">
    <property type="nucleotide sequence ID" value="NZ_JBDLOU010000122.1"/>
</dbReference>
<dbReference type="InterPro" id="IPR050807">
    <property type="entry name" value="TransReg_Diox_bact_type"/>
</dbReference>
<dbReference type="Gene3D" id="1.10.260.40">
    <property type="entry name" value="lambda repressor-like DNA-binding domains"/>
    <property type="match status" value="2"/>
</dbReference>
<evidence type="ECO:0000313" key="3">
    <source>
        <dbReference type="EMBL" id="MEX3742870.1"/>
    </source>
</evidence>
<feature type="domain" description="HTH cro/C1-type" evidence="2">
    <location>
        <begin position="81"/>
        <end position="132"/>
    </location>
</feature>
<dbReference type="EMBL" id="JBDLOU010000122">
    <property type="protein sequence ID" value="MEX3742870.1"/>
    <property type="molecule type" value="Genomic_DNA"/>
</dbReference>
<protein>
    <submittedName>
        <fullName evidence="3">Helix-turn-helix transcriptional regulator</fullName>
    </submittedName>
</protein>
<dbReference type="SMART" id="SM00530">
    <property type="entry name" value="HTH_XRE"/>
    <property type="match status" value="2"/>
</dbReference>
<gene>
    <name evidence="3" type="ORF">ABFW12_31980</name>
</gene>
<dbReference type="CDD" id="cd00093">
    <property type="entry name" value="HTH_XRE"/>
    <property type="match status" value="2"/>
</dbReference>
<dbReference type="SUPFAM" id="SSF47413">
    <property type="entry name" value="lambda repressor-like DNA-binding domains"/>
    <property type="match status" value="2"/>
</dbReference>
<dbReference type="Proteomes" id="UP001558474">
    <property type="component" value="Unassembled WGS sequence"/>
</dbReference>
<dbReference type="PANTHER" id="PTHR46797">
    <property type="entry name" value="HTH-TYPE TRANSCRIPTIONAL REGULATOR"/>
    <property type="match status" value="1"/>
</dbReference>
<keyword evidence="4" id="KW-1185">Reference proteome</keyword>
<evidence type="ECO:0000256" key="1">
    <source>
        <dbReference type="ARBA" id="ARBA00023125"/>
    </source>
</evidence>
<evidence type="ECO:0000259" key="2">
    <source>
        <dbReference type="PROSITE" id="PS50943"/>
    </source>
</evidence>
<organism evidence="3 4">
    <name type="scientific">Mycolicibacterium porcinum</name>
    <dbReference type="NCBI Taxonomy" id="39693"/>
    <lineage>
        <taxon>Bacteria</taxon>
        <taxon>Bacillati</taxon>
        <taxon>Actinomycetota</taxon>
        <taxon>Actinomycetes</taxon>
        <taxon>Mycobacteriales</taxon>
        <taxon>Mycobacteriaceae</taxon>
        <taxon>Mycolicibacterium</taxon>
    </lineage>
</organism>
<proteinExistence type="predicted"/>
<dbReference type="InterPro" id="IPR001387">
    <property type="entry name" value="Cro/C1-type_HTH"/>
</dbReference>
<accession>A0ABV3VQH9</accession>
<dbReference type="InterPro" id="IPR010982">
    <property type="entry name" value="Lambda_DNA-bd_dom_sf"/>
</dbReference>
<reference evidence="3 4" key="1">
    <citation type="submission" date="2024-04" db="EMBL/GenBank/DDBJ databases">
        <title>Genomic Markers of Mycobacteria.</title>
        <authorList>
            <person name="Soliman M.S."/>
            <person name="Elkholy A."/>
            <person name="Soliman N.S."/>
            <person name="Abbas A."/>
            <person name="Khayrat S."/>
            <person name="Shawky S."/>
        </authorList>
    </citation>
    <scope>NUCLEOTIDE SEQUENCE [LARGE SCALE GENOMIC DNA]</scope>
    <source>
        <strain evidence="3 4">Egy-CU-AM5</strain>
    </source>
</reference>
<comment type="caution">
    <text evidence="3">The sequence shown here is derived from an EMBL/GenBank/DDBJ whole genome shotgun (WGS) entry which is preliminary data.</text>
</comment>
<dbReference type="PROSITE" id="PS50943">
    <property type="entry name" value="HTH_CROC1"/>
    <property type="match status" value="2"/>
</dbReference>
<keyword evidence="1" id="KW-0238">DNA-binding</keyword>
<feature type="domain" description="HTH cro/C1-type" evidence="2">
    <location>
        <begin position="14"/>
        <end position="68"/>
    </location>
</feature>
<dbReference type="PANTHER" id="PTHR46797:SF1">
    <property type="entry name" value="METHYLPHOSPHONATE SYNTHASE"/>
    <property type="match status" value="1"/>
</dbReference>